<sequence length="510" mass="57858">MMQQRHRRPKGHRMLRLILCLCLLLPLSVRANEVNHFQNQINQLVNLRSQAYQFAQAHQINQQKSVKLTRAQSNQMREIAQRYIQLRNEILPYAEKVAPLFAPNVKLKLSDSVASNAHLFNPATKQVSYTLTVNPNDEAGQQLLLDIQRGLAAALVLMDSYQIAIEPYANNPSLNYLLTYDVGNHTSLRQLASNYHSSEYRQRLLKATQWVDQLMDARREQGIDSSQQENDYYALSQSTIWYISLHQSNQIDVADTLQYMVGELELQQKSVQNTLSYGLSMGFGNMVGLVQTRKGKLTHLPASEIKTLESQLKPLDILLEKTPFRLTDKMIPGHYGHVAVWLGSEAELREMGIWDEIAPVYQAKIRSGGRIVEALRSGVTISSLEHFLNIDDLLVLRESQTPDIDYQQTAILTALAQVGKEYDFNFDVLTHERIVCSELAYVVFPELPWPISKALGRYTISPDNVAQLAIGDTPILDPVILYRDGVAIQTKLRETVSRLINSKTTLFATK</sequence>
<dbReference type="Gene3D" id="3.90.1720.10">
    <property type="entry name" value="endopeptidase domain like (from Nostoc punctiforme)"/>
    <property type="match status" value="1"/>
</dbReference>
<name>A0ABS2CFC2_9NEIS</name>
<keyword evidence="3" id="KW-1185">Reference proteome</keyword>
<protein>
    <recommendedName>
        <fullName evidence="4">Poxvirus G6</fullName>
    </recommendedName>
</protein>
<dbReference type="EMBL" id="WOFE01000011">
    <property type="protein sequence ID" value="MBM5572850.1"/>
    <property type="molecule type" value="Genomic_DNA"/>
</dbReference>
<dbReference type="InterPro" id="IPR024453">
    <property type="entry name" value="Peptidase_C92"/>
</dbReference>
<accession>A0ABS2CFC2</accession>
<evidence type="ECO:0000256" key="1">
    <source>
        <dbReference type="SAM" id="SignalP"/>
    </source>
</evidence>
<gene>
    <name evidence="2" type="ORF">GM173_14860</name>
</gene>
<dbReference type="Proteomes" id="UP001195660">
    <property type="component" value="Unassembled WGS sequence"/>
</dbReference>
<feature type="signal peptide" evidence="1">
    <location>
        <begin position="1"/>
        <end position="31"/>
    </location>
</feature>
<dbReference type="SUPFAM" id="SSF54001">
    <property type="entry name" value="Cysteine proteinases"/>
    <property type="match status" value="1"/>
</dbReference>
<evidence type="ECO:0000313" key="3">
    <source>
        <dbReference type="Proteomes" id="UP001195660"/>
    </source>
</evidence>
<dbReference type="Pfam" id="PF05708">
    <property type="entry name" value="Peptidase_C92"/>
    <property type="match status" value="1"/>
</dbReference>
<feature type="chain" id="PRO_5046109867" description="Poxvirus G6" evidence="1">
    <location>
        <begin position="32"/>
        <end position="510"/>
    </location>
</feature>
<keyword evidence="1" id="KW-0732">Signal</keyword>
<evidence type="ECO:0008006" key="4">
    <source>
        <dbReference type="Google" id="ProtNLM"/>
    </source>
</evidence>
<proteinExistence type="predicted"/>
<dbReference type="InterPro" id="IPR038765">
    <property type="entry name" value="Papain-like_cys_pep_sf"/>
</dbReference>
<reference evidence="2 3" key="1">
    <citation type="submission" date="2019-11" db="EMBL/GenBank/DDBJ databases">
        <title>Novel Deefgea species.</title>
        <authorList>
            <person name="Han J.-H."/>
        </authorList>
    </citation>
    <scope>NUCLEOTIDE SEQUENCE [LARGE SCALE GENOMIC DNA]</scope>
    <source>
        <strain evidence="2 3">LMG 24817</strain>
    </source>
</reference>
<comment type="caution">
    <text evidence="2">The sequence shown here is derived from an EMBL/GenBank/DDBJ whole genome shotgun (WGS) entry which is preliminary data.</text>
</comment>
<evidence type="ECO:0000313" key="2">
    <source>
        <dbReference type="EMBL" id="MBM5572850.1"/>
    </source>
</evidence>
<organism evidence="2 3">
    <name type="scientific">Deefgea chitinilytica</name>
    <dbReference type="NCBI Taxonomy" id="570276"/>
    <lineage>
        <taxon>Bacteria</taxon>
        <taxon>Pseudomonadati</taxon>
        <taxon>Pseudomonadota</taxon>
        <taxon>Betaproteobacteria</taxon>
        <taxon>Neisseriales</taxon>
        <taxon>Chitinibacteraceae</taxon>
        <taxon>Deefgea</taxon>
    </lineage>
</organism>